<accession>A0A5R9KWH9</accession>
<keyword evidence="2" id="KW-1185">Reference proteome</keyword>
<dbReference type="RefSeq" id="WP_138365870.1">
    <property type="nucleotide sequence ID" value="NZ_VCEJ01000004.1"/>
</dbReference>
<dbReference type="EMBL" id="VCEJ01000004">
    <property type="protein sequence ID" value="TLV00490.1"/>
    <property type="molecule type" value="Genomic_DNA"/>
</dbReference>
<proteinExistence type="predicted"/>
<gene>
    <name evidence="1" type="ORF">FEN17_13460</name>
</gene>
<comment type="caution">
    <text evidence="1">The sequence shown here is derived from an EMBL/GenBank/DDBJ whole genome shotgun (WGS) entry which is preliminary data.</text>
</comment>
<dbReference type="OrthoDB" id="965491at2"/>
<evidence type="ECO:0000313" key="1">
    <source>
        <dbReference type="EMBL" id="TLV00490.1"/>
    </source>
</evidence>
<dbReference type="Proteomes" id="UP000306402">
    <property type="component" value="Unassembled WGS sequence"/>
</dbReference>
<reference evidence="1 2" key="1">
    <citation type="submission" date="2019-05" db="EMBL/GenBank/DDBJ databases">
        <authorList>
            <person name="Qu J.-H."/>
        </authorList>
    </citation>
    <scope>NUCLEOTIDE SEQUENCE [LARGE SCALE GENOMIC DNA]</scope>
    <source>
        <strain evidence="1 2">T17</strain>
    </source>
</reference>
<evidence type="ECO:0000313" key="2">
    <source>
        <dbReference type="Proteomes" id="UP000306402"/>
    </source>
</evidence>
<dbReference type="AlphaFoldDB" id="A0A5R9KWH9"/>
<organism evidence="1 2">
    <name type="scientific">Dyadobacter luticola</name>
    <dbReference type="NCBI Taxonomy" id="1979387"/>
    <lineage>
        <taxon>Bacteria</taxon>
        <taxon>Pseudomonadati</taxon>
        <taxon>Bacteroidota</taxon>
        <taxon>Cytophagia</taxon>
        <taxon>Cytophagales</taxon>
        <taxon>Spirosomataceae</taxon>
        <taxon>Dyadobacter</taxon>
    </lineage>
</organism>
<sequence length="174" mass="19548">MNIQTILDGLPGLSKTSASHLYEGCVVCLARHNHSYKGTQLALQGDATEEISLAWNNIFDDQLDRTWADQFYATEHGAVCLAILIALRLTDYTIVEKSARKNGFDYWLGKKDDILFQRKARLEISGIFKGKESDMLARHKVKIKQTNPSDNLLLPAYVGIVEFSKPMAIFGVKK</sequence>
<protein>
    <submittedName>
        <fullName evidence="1">Uncharacterized protein</fullName>
    </submittedName>
</protein>
<name>A0A5R9KWH9_9BACT</name>